<dbReference type="PANTHER" id="PTHR43471">
    <property type="entry name" value="ABC TRANSPORTER PERMEASE"/>
    <property type="match status" value="1"/>
</dbReference>
<evidence type="ECO:0000313" key="3">
    <source>
        <dbReference type="EMBL" id="QBI03639.1"/>
    </source>
</evidence>
<keyword evidence="4" id="KW-1185">Reference proteome</keyword>
<dbReference type="EMBL" id="CP036401">
    <property type="protein sequence ID" value="QBI03639.1"/>
    <property type="molecule type" value="Genomic_DNA"/>
</dbReference>
<keyword evidence="1" id="KW-1133">Transmembrane helix</keyword>
<reference evidence="2" key="3">
    <citation type="submission" date="2022-12" db="EMBL/GenBank/DDBJ databases">
        <authorList>
            <person name="Sun Q."/>
            <person name="Kim S."/>
        </authorList>
    </citation>
    <scope>NUCLEOTIDE SEQUENCE</scope>
    <source>
        <strain evidence="2">KCTC 12343</strain>
    </source>
</reference>
<organism evidence="2 5">
    <name type="scientific">Pseudoduganella albidiflava</name>
    <dbReference type="NCBI Taxonomy" id="321983"/>
    <lineage>
        <taxon>Bacteria</taxon>
        <taxon>Pseudomonadati</taxon>
        <taxon>Pseudomonadota</taxon>
        <taxon>Betaproteobacteria</taxon>
        <taxon>Burkholderiales</taxon>
        <taxon>Oxalobacteraceae</taxon>
        <taxon>Telluria group</taxon>
        <taxon>Pseudoduganella</taxon>
    </lineage>
</organism>
<dbReference type="EMBL" id="BMWV01000008">
    <property type="protein sequence ID" value="GGY51599.1"/>
    <property type="molecule type" value="Genomic_DNA"/>
</dbReference>
<evidence type="ECO:0000256" key="1">
    <source>
        <dbReference type="SAM" id="Phobius"/>
    </source>
</evidence>
<feature type="transmembrane region" description="Helical" evidence="1">
    <location>
        <begin position="316"/>
        <end position="343"/>
    </location>
</feature>
<dbReference type="Proteomes" id="UP000628442">
    <property type="component" value="Unassembled WGS sequence"/>
</dbReference>
<feature type="transmembrane region" description="Helical" evidence="1">
    <location>
        <begin position="240"/>
        <end position="261"/>
    </location>
</feature>
<reference evidence="3 4" key="2">
    <citation type="submission" date="2019-02" db="EMBL/GenBank/DDBJ databases">
        <title>Draft Genome Sequences of Six Type Strains of the Genus Massilia.</title>
        <authorList>
            <person name="Miess H."/>
            <person name="Frediansyhah A."/>
            <person name="Gross H."/>
        </authorList>
    </citation>
    <scope>NUCLEOTIDE SEQUENCE [LARGE SCALE GENOMIC DNA]</scope>
    <source>
        <strain evidence="3 4">DSM 17472</strain>
    </source>
</reference>
<dbReference type="GO" id="GO:0140359">
    <property type="term" value="F:ABC-type transporter activity"/>
    <property type="evidence" value="ECO:0007669"/>
    <property type="project" value="InterPro"/>
</dbReference>
<feature type="transmembrane region" description="Helical" evidence="1">
    <location>
        <begin position="281"/>
        <end position="304"/>
    </location>
</feature>
<keyword evidence="1" id="KW-0812">Transmembrane</keyword>
<feature type="transmembrane region" description="Helical" evidence="1">
    <location>
        <begin position="363"/>
        <end position="387"/>
    </location>
</feature>
<dbReference type="OrthoDB" id="5486437at2"/>
<keyword evidence="1" id="KW-0472">Membrane</keyword>
<accession>A0A411X3Q7</accession>
<protein>
    <submittedName>
        <fullName evidence="2 3">ABC transporter permease</fullName>
    </submittedName>
</protein>
<dbReference type="PANTHER" id="PTHR43471:SF3">
    <property type="entry name" value="ABC TRANSPORTER PERMEASE PROTEIN NATB"/>
    <property type="match status" value="1"/>
</dbReference>
<proteinExistence type="predicted"/>
<feature type="transmembrane region" description="Helical" evidence="1">
    <location>
        <begin position="189"/>
        <end position="210"/>
    </location>
</feature>
<name>A0A411X3Q7_9BURK</name>
<evidence type="ECO:0000313" key="4">
    <source>
        <dbReference type="Proteomes" id="UP000292307"/>
    </source>
</evidence>
<feature type="transmembrane region" description="Helical" evidence="1">
    <location>
        <begin position="26"/>
        <end position="45"/>
    </location>
</feature>
<evidence type="ECO:0000313" key="2">
    <source>
        <dbReference type="EMBL" id="GGY51599.1"/>
    </source>
</evidence>
<dbReference type="Pfam" id="PF12679">
    <property type="entry name" value="ABC2_membrane_2"/>
    <property type="match status" value="1"/>
</dbReference>
<evidence type="ECO:0000313" key="5">
    <source>
        <dbReference type="Proteomes" id="UP000628442"/>
    </source>
</evidence>
<dbReference type="GO" id="GO:0005886">
    <property type="term" value="C:plasma membrane"/>
    <property type="evidence" value="ECO:0007669"/>
    <property type="project" value="UniProtKB-SubCell"/>
</dbReference>
<dbReference type="RefSeq" id="WP_131147734.1">
    <property type="nucleotide sequence ID" value="NZ_BMWV01000008.1"/>
</dbReference>
<dbReference type="Proteomes" id="UP000292307">
    <property type="component" value="Chromosome"/>
</dbReference>
<sequence length="398" mass="43628">MKPRTRPLFIVVFLKELRETLRDRRALSLLLVFVLMYPLMVGGILNQQINRATASDKEGIELTVIGAGQAPTLMAQLKQRNVNITEADPLSEEQITSLLRGQKAAAVLRLSPAYASDYHDMRPARLELWHDSATDNGRRVRDIEDVLRAYGNTIAGARLLAHGVSPATLVPIQVQRYDTGTSASRSASVIGTMLGMFFIPAFFFALSPAVDSTAGERERRSMEVLLAQPARTIDLVAGKWFAASAVALVGLVVELCMAHGVLKWLPLEEIGMSWRLTWGDLVLVCLVSVSLPLFAAALEIALAINAKTFKEAQTTASFAMIIPMVPVIVVPMLDLATQLWMYLVPLLAHQTLLRELAKGQAVGPLPFLLTFGSSLLAALACVAFTNWRMKSERYMMGV</sequence>
<reference evidence="2" key="1">
    <citation type="journal article" date="2014" name="Int. J. Syst. Evol. Microbiol.">
        <title>Complete genome sequence of Corynebacterium casei LMG S-19264T (=DSM 44701T), isolated from a smear-ripened cheese.</title>
        <authorList>
            <consortium name="US DOE Joint Genome Institute (JGI-PGF)"/>
            <person name="Walter F."/>
            <person name="Albersmeier A."/>
            <person name="Kalinowski J."/>
            <person name="Ruckert C."/>
        </authorList>
    </citation>
    <scope>NUCLEOTIDE SEQUENCE</scope>
    <source>
        <strain evidence="2">KCTC 12343</strain>
    </source>
</reference>
<dbReference type="AlphaFoldDB" id="A0A411X3Q7"/>
<gene>
    <name evidence="2" type="primary">natB</name>
    <name evidence="3" type="ORF">EYF70_24505</name>
    <name evidence="2" type="ORF">GCM10007387_37550</name>
</gene>